<keyword evidence="3" id="KW-1185">Reference proteome</keyword>
<protein>
    <recommendedName>
        <fullName evidence="4">Virulence factor domain-containing protein</fullName>
    </recommendedName>
</protein>
<dbReference type="EMBL" id="JAGIOO010000001">
    <property type="protein sequence ID" value="MBP2473239.1"/>
    <property type="molecule type" value="Genomic_DNA"/>
</dbReference>
<dbReference type="Pfam" id="PF19760">
    <property type="entry name" value="DUF6247"/>
    <property type="match status" value="1"/>
</dbReference>
<reference evidence="2 3" key="1">
    <citation type="submission" date="2021-03" db="EMBL/GenBank/DDBJ databases">
        <title>Sequencing the genomes of 1000 actinobacteria strains.</title>
        <authorList>
            <person name="Klenk H.-P."/>
        </authorList>
    </citation>
    <scope>NUCLEOTIDE SEQUENCE [LARGE SCALE GENOMIC DNA]</scope>
    <source>
        <strain evidence="2 3">DSM 44580</strain>
    </source>
</reference>
<evidence type="ECO:0000313" key="3">
    <source>
        <dbReference type="Proteomes" id="UP001519363"/>
    </source>
</evidence>
<proteinExistence type="predicted"/>
<accession>A0ABS5A9H2</accession>
<dbReference type="InterPro" id="IPR046214">
    <property type="entry name" value="DUF6247"/>
</dbReference>
<sequence length="94" mass="10571">MEEPVMVAKTGPAVREALDGENRAAFEQEFRQALEAARETFDLAPLSAVVWKWWRLAQTEANYDPALDEEIDRYRNGDESLLHPAPGDEKGDAP</sequence>
<dbReference type="RefSeq" id="WP_209706727.1">
    <property type="nucleotide sequence ID" value="NZ_JAGIOO010000001.1"/>
</dbReference>
<evidence type="ECO:0000313" key="2">
    <source>
        <dbReference type="EMBL" id="MBP2473239.1"/>
    </source>
</evidence>
<name>A0ABS5A9H2_9PSEU</name>
<evidence type="ECO:0008006" key="4">
    <source>
        <dbReference type="Google" id="ProtNLM"/>
    </source>
</evidence>
<gene>
    <name evidence="2" type="ORF">JOF53_002111</name>
</gene>
<organism evidence="2 3">
    <name type="scientific">Crossiella equi</name>
    <dbReference type="NCBI Taxonomy" id="130796"/>
    <lineage>
        <taxon>Bacteria</taxon>
        <taxon>Bacillati</taxon>
        <taxon>Actinomycetota</taxon>
        <taxon>Actinomycetes</taxon>
        <taxon>Pseudonocardiales</taxon>
        <taxon>Pseudonocardiaceae</taxon>
        <taxon>Crossiella</taxon>
    </lineage>
</organism>
<evidence type="ECO:0000256" key="1">
    <source>
        <dbReference type="SAM" id="MobiDB-lite"/>
    </source>
</evidence>
<feature type="region of interest" description="Disordered" evidence="1">
    <location>
        <begin position="74"/>
        <end position="94"/>
    </location>
</feature>
<dbReference type="Proteomes" id="UP001519363">
    <property type="component" value="Unassembled WGS sequence"/>
</dbReference>
<comment type="caution">
    <text evidence="2">The sequence shown here is derived from an EMBL/GenBank/DDBJ whole genome shotgun (WGS) entry which is preliminary data.</text>
</comment>